<reference evidence="2 3" key="1">
    <citation type="journal article" date="2014" name="Int. J. Syst. Evol. Microbiol.">
        <title>Complete genome sequence of Corynebacterium casei LMG S-19264T (=DSM 44701T), isolated from a smear-ripened cheese.</title>
        <authorList>
            <consortium name="US DOE Joint Genome Institute (JGI-PGF)"/>
            <person name="Walter F."/>
            <person name="Albersmeier A."/>
            <person name="Kalinowski J."/>
            <person name="Ruckert C."/>
        </authorList>
    </citation>
    <scope>NUCLEOTIDE SEQUENCE [LARGE SCALE GENOMIC DNA]</scope>
    <source>
        <strain evidence="2 3">CGMCC 1.16330</strain>
    </source>
</reference>
<dbReference type="RefSeq" id="WP_188899039.1">
    <property type="nucleotide sequence ID" value="NZ_BMKS01000003.1"/>
</dbReference>
<dbReference type="EMBL" id="BMKS01000003">
    <property type="protein sequence ID" value="GGG24924.1"/>
    <property type="molecule type" value="Genomic_DNA"/>
</dbReference>
<proteinExistence type="predicted"/>
<feature type="compositionally biased region" description="Pro residues" evidence="1">
    <location>
        <begin position="141"/>
        <end position="161"/>
    </location>
</feature>
<evidence type="ECO:0000256" key="1">
    <source>
        <dbReference type="SAM" id="MobiDB-lite"/>
    </source>
</evidence>
<dbReference type="AlphaFoldDB" id="A0A8J2Z9V9"/>
<sequence length="161" mass="15957">MTGAAQRPARAPRRAAVGCRRLAFGAALALAVVLQGALAPVLGLGVLRQAGAADAADRAARTLLAAAICGPEGLRRDADHAQADGAPDPQPGGGRPGEEGCSLACHAVPQPPCPGVPEGSVLPDTDCRPAGLAWVPNPATASPPRPPLRPGAPRAPPPPLS</sequence>
<dbReference type="Proteomes" id="UP000597507">
    <property type="component" value="Unassembled WGS sequence"/>
</dbReference>
<organism evidence="2 3">
    <name type="scientific">Caldovatus sediminis</name>
    <dbReference type="NCBI Taxonomy" id="2041189"/>
    <lineage>
        <taxon>Bacteria</taxon>
        <taxon>Pseudomonadati</taxon>
        <taxon>Pseudomonadota</taxon>
        <taxon>Alphaproteobacteria</taxon>
        <taxon>Acetobacterales</taxon>
        <taxon>Roseomonadaceae</taxon>
        <taxon>Caldovatus</taxon>
    </lineage>
</organism>
<keyword evidence="3" id="KW-1185">Reference proteome</keyword>
<evidence type="ECO:0000313" key="2">
    <source>
        <dbReference type="EMBL" id="GGG24924.1"/>
    </source>
</evidence>
<protein>
    <submittedName>
        <fullName evidence="2">Uncharacterized protein</fullName>
    </submittedName>
</protein>
<name>A0A8J2Z9V9_9PROT</name>
<feature type="region of interest" description="Disordered" evidence="1">
    <location>
        <begin position="76"/>
        <end position="161"/>
    </location>
</feature>
<gene>
    <name evidence="2" type="ORF">GCM10010964_11200</name>
</gene>
<accession>A0A8J2Z9V9</accession>
<comment type="caution">
    <text evidence="2">The sequence shown here is derived from an EMBL/GenBank/DDBJ whole genome shotgun (WGS) entry which is preliminary data.</text>
</comment>
<evidence type="ECO:0000313" key="3">
    <source>
        <dbReference type="Proteomes" id="UP000597507"/>
    </source>
</evidence>